<gene>
    <name evidence="2" type="ORF">K0O64_09545</name>
</gene>
<dbReference type="PROSITE" id="PS50987">
    <property type="entry name" value="HTH_ARSR_2"/>
    <property type="match status" value="1"/>
</dbReference>
<reference evidence="2 3" key="1">
    <citation type="submission" date="2021-07" db="EMBL/GenBank/DDBJ databases">
        <title>Whole genome sequencing of non-tuberculosis mycobacteria type-strains.</title>
        <authorList>
            <person name="Igarashi Y."/>
            <person name="Osugi A."/>
            <person name="Mitarai S."/>
        </authorList>
    </citation>
    <scope>NUCLEOTIDE SEQUENCE [LARGE SCALE GENOMIC DNA]</scope>
    <source>
        <strain evidence="2 3">JCM 16370</strain>
    </source>
</reference>
<evidence type="ECO:0000259" key="1">
    <source>
        <dbReference type="PROSITE" id="PS50987"/>
    </source>
</evidence>
<dbReference type="SMART" id="SM00418">
    <property type="entry name" value="HTH_ARSR"/>
    <property type="match status" value="1"/>
</dbReference>
<dbReference type="EMBL" id="CP080333">
    <property type="protein sequence ID" value="QYL18706.1"/>
    <property type="molecule type" value="Genomic_DNA"/>
</dbReference>
<dbReference type="PANTHER" id="PTHR39168:SF1">
    <property type="entry name" value="TRANSCRIPTIONAL REGULATORY PROTEIN"/>
    <property type="match status" value="1"/>
</dbReference>
<sequence length="252" mass="26769">MRDAAELPSVGDADIAAVASLLADPARCSVLLALDDGRALPASVLADEAGVSRPTASSHLAKLTAAGLLRVEAHGRHRYYRLAGPHVAELLENLVRLSPPRPVRSLREGTRAARLRAARTCYDHLAGRLGVAVMGSLLDRGALIGGDGRYDPDRDVHDSLSNVGHDVRYELTGAGRDFLNGLGVVLPTGGRPLIRYCVDWTEQRHHLGGGIGRALLDRFLSAGWLARTARGRAVTVTAAGQAVLADSFAIDW</sequence>
<dbReference type="SUPFAM" id="SSF46785">
    <property type="entry name" value="Winged helix' DNA-binding domain"/>
    <property type="match status" value="1"/>
</dbReference>
<accession>A0ABX8VRP4</accession>
<dbReference type="InterPro" id="IPR011991">
    <property type="entry name" value="ArsR-like_HTH"/>
</dbReference>
<evidence type="ECO:0000313" key="2">
    <source>
        <dbReference type="EMBL" id="QYL18706.1"/>
    </source>
</evidence>
<dbReference type="CDD" id="cd00090">
    <property type="entry name" value="HTH_ARSR"/>
    <property type="match status" value="1"/>
</dbReference>
<dbReference type="Pfam" id="PF12840">
    <property type="entry name" value="HTH_20"/>
    <property type="match status" value="1"/>
</dbReference>
<proteinExistence type="predicted"/>
<dbReference type="PRINTS" id="PR00778">
    <property type="entry name" value="HTHARSR"/>
</dbReference>
<protein>
    <submittedName>
        <fullName evidence="2">Metalloregulator ArsR/SmtB family transcription factor</fullName>
    </submittedName>
</protein>
<dbReference type="NCBIfam" id="NF033788">
    <property type="entry name" value="HTH_metalloreg"/>
    <property type="match status" value="1"/>
</dbReference>
<keyword evidence="3" id="KW-1185">Reference proteome</keyword>
<feature type="domain" description="HTH arsR-type" evidence="1">
    <location>
        <begin position="7"/>
        <end position="102"/>
    </location>
</feature>
<organism evidence="2 3">
    <name type="scientific">Mycolicibacterium pallens</name>
    <dbReference type="NCBI Taxonomy" id="370524"/>
    <lineage>
        <taxon>Bacteria</taxon>
        <taxon>Bacillati</taxon>
        <taxon>Actinomycetota</taxon>
        <taxon>Actinomycetes</taxon>
        <taxon>Mycobacteriales</taxon>
        <taxon>Mycobacteriaceae</taxon>
        <taxon>Mycolicibacterium</taxon>
    </lineage>
</organism>
<dbReference type="InterPro" id="IPR036388">
    <property type="entry name" value="WH-like_DNA-bd_sf"/>
</dbReference>
<dbReference type="InterPro" id="IPR036390">
    <property type="entry name" value="WH_DNA-bd_sf"/>
</dbReference>
<dbReference type="RefSeq" id="WP_071946536.1">
    <property type="nucleotide sequence ID" value="NZ_BAAAVX010000076.1"/>
</dbReference>
<dbReference type="InterPro" id="IPR001845">
    <property type="entry name" value="HTH_ArsR_DNA-bd_dom"/>
</dbReference>
<dbReference type="InterPro" id="IPR052543">
    <property type="entry name" value="HTH_Metal-responsive_Reg"/>
</dbReference>
<dbReference type="Gene3D" id="1.10.10.10">
    <property type="entry name" value="Winged helix-like DNA-binding domain superfamily/Winged helix DNA-binding domain"/>
    <property type="match status" value="1"/>
</dbReference>
<name>A0ABX8VRP4_9MYCO</name>
<dbReference type="Proteomes" id="UP000825367">
    <property type="component" value="Chromosome"/>
</dbReference>
<evidence type="ECO:0000313" key="3">
    <source>
        <dbReference type="Proteomes" id="UP000825367"/>
    </source>
</evidence>
<dbReference type="PANTHER" id="PTHR39168">
    <property type="entry name" value="TRANSCRIPTIONAL REGULATOR-RELATED"/>
    <property type="match status" value="1"/>
</dbReference>